<gene>
    <name evidence="2" type="ORF">SAMN05192584_108225</name>
</gene>
<feature type="region of interest" description="Disordered" evidence="1">
    <location>
        <begin position="233"/>
        <end position="254"/>
    </location>
</feature>
<evidence type="ECO:0000256" key="1">
    <source>
        <dbReference type="SAM" id="MobiDB-lite"/>
    </source>
</evidence>
<dbReference type="OrthoDB" id="4338888at2"/>
<dbReference type="EMBL" id="FOSG01000008">
    <property type="protein sequence ID" value="SFK75076.1"/>
    <property type="molecule type" value="Genomic_DNA"/>
</dbReference>
<reference evidence="3" key="1">
    <citation type="submission" date="2016-10" db="EMBL/GenBank/DDBJ databases">
        <authorList>
            <person name="Varghese N."/>
            <person name="Submissions S."/>
        </authorList>
    </citation>
    <scope>NUCLEOTIDE SEQUENCE [LARGE SCALE GENOMIC DNA]</scope>
    <source>
        <strain evidence="3">PL19</strain>
    </source>
</reference>
<name>A0A1I4C4I2_9ACTN</name>
<proteinExistence type="predicted"/>
<accession>A0A1I4C4I2</accession>
<dbReference type="RefSeq" id="WP_093849946.1">
    <property type="nucleotide sequence ID" value="NZ_FOSG01000008.1"/>
</dbReference>
<dbReference type="AlphaFoldDB" id="A0A1I4C4I2"/>
<evidence type="ECO:0000313" key="3">
    <source>
        <dbReference type="Proteomes" id="UP000198928"/>
    </source>
</evidence>
<evidence type="ECO:0000313" key="2">
    <source>
        <dbReference type="EMBL" id="SFK75076.1"/>
    </source>
</evidence>
<dbReference type="Proteomes" id="UP000198928">
    <property type="component" value="Unassembled WGS sequence"/>
</dbReference>
<organism evidence="2 3">
    <name type="scientific">Streptomyces pini</name>
    <dbReference type="NCBI Taxonomy" id="1520580"/>
    <lineage>
        <taxon>Bacteria</taxon>
        <taxon>Bacillati</taxon>
        <taxon>Actinomycetota</taxon>
        <taxon>Actinomycetes</taxon>
        <taxon>Kitasatosporales</taxon>
        <taxon>Streptomycetaceae</taxon>
        <taxon>Streptomyces</taxon>
    </lineage>
</organism>
<protein>
    <submittedName>
        <fullName evidence="2">Uncharacterized protein</fullName>
    </submittedName>
</protein>
<keyword evidence="3" id="KW-1185">Reference proteome</keyword>
<sequence>MSALPTPFGCRWCGIEKRPHFQQWKAPVGWHKWERPTDEQIKERLLARRAARVSVREPLSVERLAEYAALAAAATPGSWEVLPSGSSWLIGSDRVGVTVTTVDSETYRVPGDDHCDAEYAARRAQADAAFVAVARSAVPELLAEVERLRAERAELVQQIGGISDATARALADRDRAEEERLRARVAELERPAIEAKRNEIRQSYAELIATCTETKDYEGAFDVQCRLREREEQWKREDAEAGKDTPSRGESTRDAELTVYRASHDSIVMGLYTTRQAAYEHCEAHELRDDPISPMAWEVDEDGVAELVRWRIPDATKPTGYVVTPLTVATAYDEAADE</sequence>